<proteinExistence type="predicted"/>
<dbReference type="Proteomes" id="UP001358586">
    <property type="component" value="Chromosome 5"/>
</dbReference>
<name>A0ABR0Q0R2_GOSAR</name>
<protein>
    <submittedName>
        <fullName evidence="1">Uncharacterized protein</fullName>
    </submittedName>
</protein>
<dbReference type="EMBL" id="JARKNE010000005">
    <property type="protein sequence ID" value="KAK5832639.1"/>
    <property type="molecule type" value="Genomic_DNA"/>
</dbReference>
<gene>
    <name evidence="1" type="ORF">PVK06_016441</name>
</gene>
<keyword evidence="2" id="KW-1185">Reference proteome</keyword>
<evidence type="ECO:0000313" key="1">
    <source>
        <dbReference type="EMBL" id="KAK5832639.1"/>
    </source>
</evidence>
<sequence length="256" mass="29398">MEYKPDIVSLPEPIVSGAKADKIIAKLGFQYSHRVEAIGFSGGVWLGWKDFIPWMAIGDFNAILAPSEKSGSLIEGRRYPHFRDFVDSGELHDLGFKGPPFTWHRAGWIKHSGFENFFKENWDCSGNFTETLGRFTHKLKEWNKNVYGNITTLNKDLINRTACIQKRSDYYGTHHLNQIDLSLRKELENVLYHEELLWRFPHLDLVDITFLGKPVSNEEIKVALFDMAPLKALGSDGFHALFFQKQWDFIGGTVCD</sequence>
<dbReference type="SUPFAM" id="SSF56219">
    <property type="entry name" value="DNase I-like"/>
    <property type="match status" value="1"/>
</dbReference>
<accession>A0ABR0Q0R2</accession>
<organism evidence="1 2">
    <name type="scientific">Gossypium arboreum</name>
    <name type="common">Tree cotton</name>
    <name type="synonym">Gossypium nanking</name>
    <dbReference type="NCBI Taxonomy" id="29729"/>
    <lineage>
        <taxon>Eukaryota</taxon>
        <taxon>Viridiplantae</taxon>
        <taxon>Streptophyta</taxon>
        <taxon>Embryophyta</taxon>
        <taxon>Tracheophyta</taxon>
        <taxon>Spermatophyta</taxon>
        <taxon>Magnoliopsida</taxon>
        <taxon>eudicotyledons</taxon>
        <taxon>Gunneridae</taxon>
        <taxon>Pentapetalae</taxon>
        <taxon>rosids</taxon>
        <taxon>malvids</taxon>
        <taxon>Malvales</taxon>
        <taxon>Malvaceae</taxon>
        <taxon>Malvoideae</taxon>
        <taxon>Gossypium</taxon>
    </lineage>
</organism>
<dbReference type="InterPro" id="IPR036691">
    <property type="entry name" value="Endo/exonu/phosph_ase_sf"/>
</dbReference>
<comment type="caution">
    <text evidence="1">The sequence shown here is derived from an EMBL/GenBank/DDBJ whole genome shotgun (WGS) entry which is preliminary data.</text>
</comment>
<reference evidence="1 2" key="1">
    <citation type="submission" date="2023-03" db="EMBL/GenBank/DDBJ databases">
        <title>WGS of Gossypium arboreum.</title>
        <authorList>
            <person name="Yu D."/>
        </authorList>
    </citation>
    <scope>NUCLEOTIDE SEQUENCE [LARGE SCALE GENOMIC DNA]</scope>
    <source>
        <tissue evidence="1">Leaf</tissue>
    </source>
</reference>
<evidence type="ECO:0000313" key="2">
    <source>
        <dbReference type="Proteomes" id="UP001358586"/>
    </source>
</evidence>